<dbReference type="Gene3D" id="3.40.50.720">
    <property type="entry name" value="NAD(P)-binding Rossmann-like Domain"/>
    <property type="match status" value="1"/>
</dbReference>
<evidence type="ECO:0000259" key="1">
    <source>
        <dbReference type="Pfam" id="PF01408"/>
    </source>
</evidence>
<name>A0ABY4RTY1_9BACL</name>
<gene>
    <name evidence="4" type="primary">yteT_7</name>
    <name evidence="4" type="ORF">SK3146_05356</name>
</gene>
<evidence type="ECO:0000313" key="4">
    <source>
        <dbReference type="EMBL" id="UQZ86064.1"/>
    </source>
</evidence>
<dbReference type="SUPFAM" id="SSF51735">
    <property type="entry name" value="NAD(P)-binding Rossmann-fold domains"/>
    <property type="match status" value="1"/>
</dbReference>
<dbReference type="Pfam" id="PF22725">
    <property type="entry name" value="GFO_IDH_MocA_C3"/>
    <property type="match status" value="1"/>
</dbReference>
<dbReference type="InterPro" id="IPR051450">
    <property type="entry name" value="Gfo/Idh/MocA_Oxidoreductases"/>
</dbReference>
<dbReference type="InterPro" id="IPR011051">
    <property type="entry name" value="RmlC_Cupin_sf"/>
</dbReference>
<dbReference type="Gene3D" id="2.60.120.10">
    <property type="entry name" value="Jelly Rolls"/>
    <property type="match status" value="1"/>
</dbReference>
<dbReference type="PANTHER" id="PTHR43377">
    <property type="entry name" value="BILIVERDIN REDUCTASE A"/>
    <property type="match status" value="1"/>
</dbReference>
<dbReference type="PANTHER" id="PTHR43377:SF1">
    <property type="entry name" value="BILIVERDIN REDUCTASE A"/>
    <property type="match status" value="1"/>
</dbReference>
<reference evidence="4" key="1">
    <citation type="submission" date="2018-02" db="EMBL/GenBank/DDBJ databases">
        <authorList>
            <person name="Kim S.-K."/>
            <person name="Jung H.-I."/>
            <person name="Lee S.-W."/>
        </authorList>
    </citation>
    <scope>NUCLEOTIDE SEQUENCE</scope>
    <source>
        <strain evidence="4">SK3146</strain>
    </source>
</reference>
<dbReference type="GO" id="GO:0016491">
    <property type="term" value="F:oxidoreductase activity"/>
    <property type="evidence" value="ECO:0007669"/>
    <property type="project" value="UniProtKB-KW"/>
</dbReference>
<organism evidence="4 5">
    <name type="scientific">Paenibacillus konkukensis</name>
    <dbReference type="NCBI Taxonomy" id="2020716"/>
    <lineage>
        <taxon>Bacteria</taxon>
        <taxon>Bacillati</taxon>
        <taxon>Bacillota</taxon>
        <taxon>Bacilli</taxon>
        <taxon>Bacillales</taxon>
        <taxon>Paenibacillaceae</taxon>
        <taxon>Paenibacillus</taxon>
    </lineage>
</organism>
<dbReference type="InterPro" id="IPR014710">
    <property type="entry name" value="RmlC-like_jellyroll"/>
</dbReference>
<proteinExistence type="predicted"/>
<evidence type="ECO:0000259" key="2">
    <source>
        <dbReference type="Pfam" id="PF07883"/>
    </source>
</evidence>
<dbReference type="Pfam" id="PF01408">
    <property type="entry name" value="GFO_IDH_MocA"/>
    <property type="match status" value="1"/>
</dbReference>
<evidence type="ECO:0000313" key="5">
    <source>
        <dbReference type="Proteomes" id="UP001057134"/>
    </source>
</evidence>
<feature type="domain" description="Cupin type-2" evidence="2">
    <location>
        <begin position="358"/>
        <end position="424"/>
    </location>
</feature>
<dbReference type="EMBL" id="CP027059">
    <property type="protein sequence ID" value="UQZ86064.1"/>
    <property type="molecule type" value="Genomic_DNA"/>
</dbReference>
<dbReference type="InterPro" id="IPR013096">
    <property type="entry name" value="Cupin_2"/>
</dbReference>
<keyword evidence="5" id="KW-1185">Reference proteome</keyword>
<dbReference type="EC" id="1.-.-.-" evidence="4"/>
<dbReference type="SUPFAM" id="SSF51182">
    <property type="entry name" value="RmlC-like cupins"/>
    <property type="match status" value="1"/>
</dbReference>
<protein>
    <submittedName>
        <fullName evidence="4">Oxidoreductase YteT</fullName>
        <ecNumber evidence="4">1.-.-.-</ecNumber>
    </submittedName>
</protein>
<dbReference type="InterPro" id="IPR055170">
    <property type="entry name" value="GFO_IDH_MocA-like_dom"/>
</dbReference>
<reference evidence="4" key="2">
    <citation type="journal article" date="2021" name="J Anim Sci Technol">
        <title>Complete genome sequence of Paenibacillus konkukensis sp. nov. SK3146 as a potential probiotic strain.</title>
        <authorList>
            <person name="Jung H.I."/>
            <person name="Park S."/>
            <person name="Niu K.M."/>
            <person name="Lee S.W."/>
            <person name="Kothari D."/>
            <person name="Yi K.J."/>
            <person name="Kim S.K."/>
        </authorList>
    </citation>
    <scope>NUCLEOTIDE SEQUENCE</scope>
    <source>
        <strain evidence="4">SK3146</strain>
    </source>
</reference>
<dbReference type="Pfam" id="PF07883">
    <property type="entry name" value="Cupin_2"/>
    <property type="match status" value="1"/>
</dbReference>
<dbReference type="Proteomes" id="UP001057134">
    <property type="component" value="Chromosome"/>
</dbReference>
<feature type="domain" description="GFO/IDH/MocA-like oxidoreductase" evidence="3">
    <location>
        <begin position="126"/>
        <end position="234"/>
    </location>
</feature>
<dbReference type="RefSeq" id="WP_249861632.1">
    <property type="nucleotide sequence ID" value="NZ_CP027059.1"/>
</dbReference>
<dbReference type="InterPro" id="IPR036291">
    <property type="entry name" value="NAD(P)-bd_dom_sf"/>
</dbReference>
<keyword evidence="4" id="KW-0560">Oxidoreductase</keyword>
<sequence length="432" mass="48774">MKALLVGVGGFGSSWYRRIRSQHGDVTLAVADSDESKRSQIEGDGIPFYTSLTEAIEQERPDVLLNVTPRQAHKAINDIAFGYKLPVFSEKPIAANYEDAKAMVERAAAEGIPYMIAENYRRFPFVRKLKRLLDEGSIGAVLTVDGEFYRDTDNRPMQDKLDVLEELVVHHFDLVRYLTGREVGKVFATYRHQLHIVMDMQAAITATFTCSTRSKGKQTDWAGNWRIEGTEGCLELIDNVVYLTKGGETTRFDDFSDIVSPGAFAEFLQSLEENREAETSARDYLKNQALAHYTRESIRQSQMVDTSSSWGYGPMIVRNYLEAEFGEPGVSHHGKGLTYGKRLFSNEDFDTPIQFMGYSELPPGTSIGYHGHREDEEVYIILEGTGVMTVNGEERQVKAGDIVLNKPWWKHGLENNGDRPLRAIIFEVMKKS</sequence>
<evidence type="ECO:0000259" key="3">
    <source>
        <dbReference type="Pfam" id="PF22725"/>
    </source>
</evidence>
<dbReference type="SUPFAM" id="SSF55347">
    <property type="entry name" value="Glyceraldehyde-3-phosphate dehydrogenase-like, C-terminal domain"/>
    <property type="match status" value="1"/>
</dbReference>
<feature type="domain" description="Gfo/Idh/MocA-like oxidoreductase N-terminal" evidence="1">
    <location>
        <begin position="2"/>
        <end position="115"/>
    </location>
</feature>
<accession>A0ABY4RTY1</accession>
<dbReference type="Gene3D" id="3.30.360.10">
    <property type="entry name" value="Dihydrodipicolinate Reductase, domain 2"/>
    <property type="match status" value="1"/>
</dbReference>
<dbReference type="InterPro" id="IPR000683">
    <property type="entry name" value="Gfo/Idh/MocA-like_OxRdtase_N"/>
</dbReference>